<dbReference type="HOGENOM" id="CLU_2516546_0_0_1"/>
<accession>A0A0E0MBR4</accession>
<dbReference type="EnsemblPlants" id="OPUNC11G00950.1">
    <property type="protein sequence ID" value="OPUNC11G00950.1"/>
    <property type="gene ID" value="OPUNC11G00950"/>
</dbReference>
<proteinExistence type="predicted"/>
<evidence type="ECO:0000313" key="1">
    <source>
        <dbReference type="EnsemblPlants" id="OPUNC11G00950.1"/>
    </source>
</evidence>
<dbReference type="AlphaFoldDB" id="A0A0E0MBR4"/>
<dbReference type="STRING" id="4537.A0A0E0MBR4"/>
<keyword evidence="2" id="KW-1185">Reference proteome</keyword>
<evidence type="ECO:0000313" key="2">
    <source>
        <dbReference type="Proteomes" id="UP000026962"/>
    </source>
</evidence>
<dbReference type="Gramene" id="OPUNC11G00950.1">
    <property type="protein sequence ID" value="OPUNC11G00950.1"/>
    <property type="gene ID" value="OPUNC11G00950"/>
</dbReference>
<sequence>MDILRLQMVKHPADRGGYTEGRLALVAHPTGLAAVACVATRLSAAGTESVVRTLHAMARHSATPAVLQEVQAPSGAEKWQEKNID</sequence>
<reference evidence="1" key="1">
    <citation type="submission" date="2015-04" db="UniProtKB">
        <authorList>
            <consortium name="EnsemblPlants"/>
        </authorList>
    </citation>
    <scope>IDENTIFICATION</scope>
</reference>
<organism evidence="1">
    <name type="scientific">Oryza punctata</name>
    <name type="common">Red rice</name>
    <dbReference type="NCBI Taxonomy" id="4537"/>
    <lineage>
        <taxon>Eukaryota</taxon>
        <taxon>Viridiplantae</taxon>
        <taxon>Streptophyta</taxon>
        <taxon>Embryophyta</taxon>
        <taxon>Tracheophyta</taxon>
        <taxon>Spermatophyta</taxon>
        <taxon>Magnoliopsida</taxon>
        <taxon>Liliopsida</taxon>
        <taxon>Poales</taxon>
        <taxon>Poaceae</taxon>
        <taxon>BOP clade</taxon>
        <taxon>Oryzoideae</taxon>
        <taxon>Oryzeae</taxon>
        <taxon>Oryzinae</taxon>
        <taxon>Oryza</taxon>
    </lineage>
</organism>
<reference evidence="1" key="2">
    <citation type="submission" date="2018-05" db="EMBL/GenBank/DDBJ databases">
        <title>OpunRS2 (Oryza punctata Reference Sequence Version 2).</title>
        <authorList>
            <person name="Zhang J."/>
            <person name="Kudrna D."/>
            <person name="Lee S."/>
            <person name="Talag J."/>
            <person name="Welchert J."/>
            <person name="Wing R.A."/>
        </authorList>
    </citation>
    <scope>NUCLEOTIDE SEQUENCE [LARGE SCALE GENOMIC DNA]</scope>
</reference>
<dbReference type="Proteomes" id="UP000026962">
    <property type="component" value="Chromosome 11"/>
</dbReference>
<protein>
    <submittedName>
        <fullName evidence="1">Uncharacterized protein</fullName>
    </submittedName>
</protein>
<name>A0A0E0MBR4_ORYPU</name>